<comment type="caution">
    <text evidence="2">The sequence shown here is derived from an EMBL/GenBank/DDBJ whole genome shotgun (WGS) entry which is preliminary data.</text>
</comment>
<accession>A0AAN7A2D6</accession>
<protein>
    <submittedName>
        <fullName evidence="2">Uncharacterized protein</fullName>
    </submittedName>
</protein>
<evidence type="ECO:0000313" key="3">
    <source>
        <dbReference type="Proteomes" id="UP001302321"/>
    </source>
</evidence>
<name>A0AAN7A2D6_9PEZI</name>
<sequence length="214" mass="23173">MWTNIKSWILHVAGTPGAYRENPVPYAVCGACQIIEIDIKGLPKSNNPSYDLDLRRFPSAVTSSVSAATINGVGASTTLDMDSTVPCAEQSCSAAPNLSRTSCTSTSYRRRVTKSRRAAGEGADYGAPELGRAGPPVPTHRLEHEHHEEGTFRSQEEGQDHAIAAGFNPQYDPLHPGSVYHWLGKSGNFPSRPDGKLDTQGWTFQERGFFLGAL</sequence>
<dbReference type="EMBL" id="MU866707">
    <property type="protein sequence ID" value="KAK4170919.1"/>
    <property type="molecule type" value="Genomic_DNA"/>
</dbReference>
<organism evidence="2 3">
    <name type="scientific">Triangularia setosa</name>
    <dbReference type="NCBI Taxonomy" id="2587417"/>
    <lineage>
        <taxon>Eukaryota</taxon>
        <taxon>Fungi</taxon>
        <taxon>Dikarya</taxon>
        <taxon>Ascomycota</taxon>
        <taxon>Pezizomycotina</taxon>
        <taxon>Sordariomycetes</taxon>
        <taxon>Sordariomycetidae</taxon>
        <taxon>Sordariales</taxon>
        <taxon>Podosporaceae</taxon>
        <taxon>Triangularia</taxon>
    </lineage>
</organism>
<reference evidence="2" key="2">
    <citation type="submission" date="2023-05" db="EMBL/GenBank/DDBJ databases">
        <authorList>
            <consortium name="Lawrence Berkeley National Laboratory"/>
            <person name="Steindorff A."/>
            <person name="Hensen N."/>
            <person name="Bonometti L."/>
            <person name="Westerberg I."/>
            <person name="Brannstrom I.O."/>
            <person name="Guillou S."/>
            <person name="Cros-Aarteil S."/>
            <person name="Calhoun S."/>
            <person name="Haridas S."/>
            <person name="Kuo A."/>
            <person name="Mondo S."/>
            <person name="Pangilinan J."/>
            <person name="Riley R."/>
            <person name="Labutti K."/>
            <person name="Andreopoulos B."/>
            <person name="Lipzen A."/>
            <person name="Chen C."/>
            <person name="Yanf M."/>
            <person name="Daum C."/>
            <person name="Ng V."/>
            <person name="Clum A."/>
            <person name="Ohm R."/>
            <person name="Martin F."/>
            <person name="Silar P."/>
            <person name="Natvig D."/>
            <person name="Lalanne C."/>
            <person name="Gautier V."/>
            <person name="Ament-Velasquez S.L."/>
            <person name="Kruys A."/>
            <person name="Hutchinson M.I."/>
            <person name="Powell A.J."/>
            <person name="Barry K."/>
            <person name="Miller A.N."/>
            <person name="Grigoriev I.V."/>
            <person name="Debuchy R."/>
            <person name="Gladieux P."/>
            <person name="Thoren M.H."/>
            <person name="Johannesson H."/>
        </authorList>
    </citation>
    <scope>NUCLEOTIDE SEQUENCE</scope>
    <source>
        <strain evidence="2">CBS 892.96</strain>
    </source>
</reference>
<proteinExistence type="predicted"/>
<feature type="region of interest" description="Disordered" evidence="1">
    <location>
        <begin position="103"/>
        <end position="137"/>
    </location>
</feature>
<reference evidence="2" key="1">
    <citation type="journal article" date="2023" name="Mol. Phylogenet. Evol.">
        <title>Genome-scale phylogeny and comparative genomics of the fungal order Sordariales.</title>
        <authorList>
            <person name="Hensen N."/>
            <person name="Bonometti L."/>
            <person name="Westerberg I."/>
            <person name="Brannstrom I.O."/>
            <person name="Guillou S."/>
            <person name="Cros-Aarteil S."/>
            <person name="Calhoun S."/>
            <person name="Haridas S."/>
            <person name="Kuo A."/>
            <person name="Mondo S."/>
            <person name="Pangilinan J."/>
            <person name="Riley R."/>
            <person name="LaButti K."/>
            <person name="Andreopoulos B."/>
            <person name="Lipzen A."/>
            <person name="Chen C."/>
            <person name="Yan M."/>
            <person name="Daum C."/>
            <person name="Ng V."/>
            <person name="Clum A."/>
            <person name="Steindorff A."/>
            <person name="Ohm R.A."/>
            <person name="Martin F."/>
            <person name="Silar P."/>
            <person name="Natvig D.O."/>
            <person name="Lalanne C."/>
            <person name="Gautier V."/>
            <person name="Ament-Velasquez S.L."/>
            <person name="Kruys A."/>
            <person name="Hutchinson M.I."/>
            <person name="Powell A.J."/>
            <person name="Barry K."/>
            <person name="Miller A.N."/>
            <person name="Grigoriev I.V."/>
            <person name="Debuchy R."/>
            <person name="Gladieux P."/>
            <person name="Hiltunen Thoren M."/>
            <person name="Johannesson H."/>
        </authorList>
    </citation>
    <scope>NUCLEOTIDE SEQUENCE</scope>
    <source>
        <strain evidence="2">CBS 892.96</strain>
    </source>
</reference>
<feature type="compositionally biased region" description="Basic residues" evidence="1">
    <location>
        <begin position="108"/>
        <end position="117"/>
    </location>
</feature>
<gene>
    <name evidence="2" type="ORF">QBC36DRAFT_369188</name>
</gene>
<keyword evidence="3" id="KW-1185">Reference proteome</keyword>
<evidence type="ECO:0000313" key="2">
    <source>
        <dbReference type="EMBL" id="KAK4170919.1"/>
    </source>
</evidence>
<evidence type="ECO:0000256" key="1">
    <source>
        <dbReference type="SAM" id="MobiDB-lite"/>
    </source>
</evidence>
<dbReference type="Proteomes" id="UP001302321">
    <property type="component" value="Unassembled WGS sequence"/>
</dbReference>
<dbReference type="AlphaFoldDB" id="A0AAN7A2D6"/>